<gene>
    <name evidence="15" type="ORF">CTOB1V02_LOCUS9977</name>
</gene>
<evidence type="ECO:0000313" key="15">
    <source>
        <dbReference type="EMBL" id="CAD7232136.1"/>
    </source>
</evidence>
<evidence type="ECO:0000256" key="4">
    <source>
        <dbReference type="ARBA" id="ARBA00004657"/>
    </source>
</evidence>
<evidence type="ECO:0000256" key="9">
    <source>
        <dbReference type="ARBA" id="ARBA00022990"/>
    </source>
</evidence>
<evidence type="ECO:0000256" key="11">
    <source>
        <dbReference type="ARBA" id="ARBA00023212"/>
    </source>
</evidence>
<keyword evidence="7" id="KW-0597">Phosphoprotein</keyword>
<evidence type="ECO:0000256" key="6">
    <source>
        <dbReference type="ARBA" id="ARBA00022499"/>
    </source>
</evidence>
<evidence type="ECO:0000256" key="7">
    <source>
        <dbReference type="ARBA" id="ARBA00022553"/>
    </source>
</evidence>
<evidence type="ECO:0000256" key="1">
    <source>
        <dbReference type="ARBA" id="ARBA00004300"/>
    </source>
</evidence>
<proteinExistence type="inferred from homology"/>
<organism evidence="15">
    <name type="scientific">Cyprideis torosa</name>
    <dbReference type="NCBI Taxonomy" id="163714"/>
    <lineage>
        <taxon>Eukaryota</taxon>
        <taxon>Metazoa</taxon>
        <taxon>Ecdysozoa</taxon>
        <taxon>Arthropoda</taxon>
        <taxon>Crustacea</taxon>
        <taxon>Oligostraca</taxon>
        <taxon>Ostracoda</taxon>
        <taxon>Podocopa</taxon>
        <taxon>Podocopida</taxon>
        <taxon>Cytherocopina</taxon>
        <taxon>Cytheroidea</taxon>
        <taxon>Cytherideidae</taxon>
        <taxon>Cyprideis</taxon>
    </lineage>
</organism>
<keyword evidence="8" id="KW-0832">Ubl conjugation</keyword>
<keyword evidence="6" id="KW-1017">Isopeptide bond</keyword>
<keyword evidence="10" id="KW-0175">Coiled coil</keyword>
<dbReference type="AlphaFoldDB" id="A0A7R8ZQ13"/>
<evidence type="ECO:0000256" key="5">
    <source>
        <dbReference type="ARBA" id="ARBA00022490"/>
    </source>
</evidence>
<sequence>MCCSRSGFPFLFNMHVKSTYRGGFHESQSERFRLSSPVAVAARKRAGLPPLVAHQRAVLARAGNAPTVKALEAPDSIPPLPEDTWTEEVNLSTISTLKQRFQMPAHQPQSLKELSPRKQVLRIRRSMRCRHCEHNLCKLEYYPTSCKFKIQLNAFYHIPEIRMSALPSVLRPGGDISFILTVRNPTQYDTTIKILPFDTEPPETEVGQLPSPLPSSLGSPPVPPALTPCPPQQVPNCFLVFPLGQDKVEVLVPARNEVADFDPTTPKIPQEDESSLIVWKDTNKVALKLRTKLATEPGTVARLGLVLAFDYISAMVAPGCQQVQCPVYIKTQLNLGNIAMASS</sequence>
<dbReference type="Pfam" id="PF05502">
    <property type="entry name" value="Dynactin_p62"/>
    <property type="match status" value="1"/>
</dbReference>
<dbReference type="PANTHER" id="PTHR13034">
    <property type="entry name" value="DYNACTIN P62 SUBUNIT"/>
    <property type="match status" value="1"/>
</dbReference>
<comment type="subunit">
    <text evidence="14">Subunit of dynactin, a multiprotein complex part of a tripartite complex with dynein and a adapter, such as BICDL1, BICD2 or HOOK3. The dynactin complex is built around ACTR1A/ACTB filament and consists of an actin-related filament composed of a shoulder domain, a pointed end and a barbed end. Its length is defined by its flexible shoulder domain. The soulder is composed of 2 DCTN1 subunits, 4 DCTN2 and 2 DCTN3. The 4 DCNT2 (via N-terminus) bind the ACTR1A filament and act as molecular rulers to determine the length. The pointed end is important for binding dynein-dynactin cargo adapters. Consists of 4 subunits: ACTR10, DCNT4, DCTN5 and DCTN6. The barbed end is composed of a CAPZA1:CAPZB heterodimers, which binds ACTR1A/ACTB filament and dynactin and stabilizes dynactin. Interacts with ATP7B, but not ATP7A, in a copper-dependent manner. Interacts with ANK2; this interaction is required for localization at costameres. Interacts with N4BP2L1.</text>
</comment>
<evidence type="ECO:0000256" key="8">
    <source>
        <dbReference type="ARBA" id="ARBA00022843"/>
    </source>
</evidence>
<dbReference type="GO" id="GO:0005813">
    <property type="term" value="C:centrosome"/>
    <property type="evidence" value="ECO:0007669"/>
    <property type="project" value="UniProtKB-SubCell"/>
</dbReference>
<dbReference type="OrthoDB" id="283815at2759"/>
<evidence type="ECO:0000256" key="14">
    <source>
        <dbReference type="ARBA" id="ARBA00093507"/>
    </source>
</evidence>
<keyword evidence="5" id="KW-0963">Cytoplasm</keyword>
<keyword evidence="9" id="KW-0007">Acetylation</keyword>
<dbReference type="EMBL" id="OB664277">
    <property type="protein sequence ID" value="CAD7232136.1"/>
    <property type="molecule type" value="Genomic_DNA"/>
</dbReference>
<dbReference type="InterPro" id="IPR008603">
    <property type="entry name" value="DCTN4"/>
</dbReference>
<evidence type="ECO:0000256" key="2">
    <source>
        <dbReference type="ARBA" id="ARBA00004529"/>
    </source>
</evidence>
<comment type="subcellular location">
    <subcellularLocation>
        <location evidence="3">Cytoplasm</location>
        <location evidence="3">Cell cortex</location>
    </subcellularLocation>
    <subcellularLocation>
        <location evidence="1">Cytoplasm</location>
        <location evidence="1">Cytoskeleton</location>
        <location evidence="1">Microtubule organizing center</location>
        <location evidence="1">Centrosome</location>
    </subcellularLocation>
    <subcellularLocation>
        <location evidence="2">Cytoplasm</location>
        <location evidence="2">Cytoskeleton</location>
        <location evidence="2">Stress fiber</location>
    </subcellularLocation>
    <subcellularLocation>
        <location evidence="4">Cytoplasm</location>
        <location evidence="4">Myofibril</location>
    </subcellularLocation>
</comment>
<protein>
    <recommendedName>
        <fullName evidence="13">Dynactin subunit 4</fullName>
    </recommendedName>
</protein>
<dbReference type="GO" id="GO:0005938">
    <property type="term" value="C:cell cortex"/>
    <property type="evidence" value="ECO:0007669"/>
    <property type="project" value="UniProtKB-SubCell"/>
</dbReference>
<dbReference type="GO" id="GO:0005869">
    <property type="term" value="C:dynactin complex"/>
    <property type="evidence" value="ECO:0007669"/>
    <property type="project" value="InterPro"/>
</dbReference>
<evidence type="ECO:0000256" key="3">
    <source>
        <dbReference type="ARBA" id="ARBA00004544"/>
    </source>
</evidence>
<accession>A0A7R8ZQ13</accession>
<dbReference type="GO" id="GO:0001725">
    <property type="term" value="C:stress fiber"/>
    <property type="evidence" value="ECO:0007669"/>
    <property type="project" value="UniProtKB-SubCell"/>
</dbReference>
<reference evidence="15" key="1">
    <citation type="submission" date="2020-11" db="EMBL/GenBank/DDBJ databases">
        <authorList>
            <person name="Tran Van P."/>
        </authorList>
    </citation>
    <scope>NUCLEOTIDE SEQUENCE</scope>
</reference>
<evidence type="ECO:0000256" key="13">
    <source>
        <dbReference type="ARBA" id="ARBA00034864"/>
    </source>
</evidence>
<evidence type="ECO:0000256" key="10">
    <source>
        <dbReference type="ARBA" id="ARBA00023054"/>
    </source>
</evidence>
<comment type="similarity">
    <text evidence="12">Belongs to the dynactin subunit 4 family.</text>
</comment>
<evidence type="ECO:0000256" key="12">
    <source>
        <dbReference type="ARBA" id="ARBA00034776"/>
    </source>
</evidence>
<dbReference type="PANTHER" id="PTHR13034:SF2">
    <property type="entry name" value="DYNACTIN SUBUNIT 4"/>
    <property type="match status" value="1"/>
</dbReference>
<name>A0A7R8ZQ13_9CRUS</name>
<keyword evidence="11" id="KW-0206">Cytoskeleton</keyword>
<dbReference type="GO" id="GO:0030016">
    <property type="term" value="C:myofibril"/>
    <property type="evidence" value="ECO:0007669"/>
    <property type="project" value="UniProtKB-SubCell"/>
</dbReference>